<evidence type="ECO:0000256" key="6">
    <source>
        <dbReference type="ARBA" id="ARBA00022989"/>
    </source>
</evidence>
<dbReference type="Gene3D" id="1.10.510.10">
    <property type="entry name" value="Transferase(Phosphotransferase) domain 1"/>
    <property type="match status" value="1"/>
</dbReference>
<dbReference type="EMBL" id="JAJAGQ010000008">
    <property type="protein sequence ID" value="KAJ8555508.1"/>
    <property type="molecule type" value="Genomic_DNA"/>
</dbReference>
<keyword evidence="10" id="KW-0547">Nucleotide-binding</keyword>
<dbReference type="GO" id="GO:0005524">
    <property type="term" value="F:ATP binding"/>
    <property type="evidence" value="ECO:0007669"/>
    <property type="project" value="UniProtKB-UniRule"/>
</dbReference>
<dbReference type="InterPro" id="IPR001611">
    <property type="entry name" value="Leu-rich_rpt"/>
</dbReference>
<comment type="subcellular location">
    <subcellularLocation>
        <location evidence="1">Membrane</location>
        <topology evidence="1">Single-pass type I membrane protein</topology>
    </subcellularLocation>
</comment>
<dbReference type="GO" id="GO:0004672">
    <property type="term" value="F:protein kinase activity"/>
    <property type="evidence" value="ECO:0007669"/>
    <property type="project" value="InterPro"/>
</dbReference>
<evidence type="ECO:0000256" key="7">
    <source>
        <dbReference type="ARBA" id="ARBA00023136"/>
    </source>
</evidence>
<dbReference type="OrthoDB" id="4062651at2759"/>
<evidence type="ECO:0000256" key="9">
    <source>
        <dbReference type="ARBA" id="ARBA00023180"/>
    </source>
</evidence>
<dbReference type="Pfam" id="PF00560">
    <property type="entry name" value="LRR_1"/>
    <property type="match status" value="1"/>
</dbReference>
<name>A0A9Q1MA76_9SOLA</name>
<evidence type="ECO:0000256" key="1">
    <source>
        <dbReference type="ARBA" id="ARBA00004479"/>
    </source>
</evidence>
<evidence type="ECO:0000256" key="11">
    <source>
        <dbReference type="SAM" id="Phobius"/>
    </source>
</evidence>
<keyword evidence="3 11" id="KW-0812">Transmembrane</keyword>
<dbReference type="FunFam" id="3.80.10.10:FF:000041">
    <property type="entry name" value="LRR receptor-like serine/threonine-protein kinase ERECTA"/>
    <property type="match status" value="2"/>
</dbReference>
<keyword evidence="8" id="KW-0675">Receptor</keyword>
<dbReference type="InterPro" id="IPR032675">
    <property type="entry name" value="LRR_dom_sf"/>
</dbReference>
<dbReference type="InterPro" id="IPR017441">
    <property type="entry name" value="Protein_kinase_ATP_BS"/>
</dbReference>
<evidence type="ECO:0000256" key="2">
    <source>
        <dbReference type="ARBA" id="ARBA00022614"/>
    </source>
</evidence>
<dbReference type="SUPFAM" id="SSF52058">
    <property type="entry name" value="L domain-like"/>
    <property type="match status" value="1"/>
</dbReference>
<evidence type="ECO:0000256" key="3">
    <source>
        <dbReference type="ARBA" id="ARBA00022692"/>
    </source>
</evidence>
<dbReference type="PROSITE" id="PS00107">
    <property type="entry name" value="PROTEIN_KINASE_ATP"/>
    <property type="match status" value="1"/>
</dbReference>
<dbReference type="Pfam" id="PF13855">
    <property type="entry name" value="LRR_8"/>
    <property type="match status" value="1"/>
</dbReference>
<proteinExistence type="predicted"/>
<gene>
    <name evidence="13" type="ORF">K7X08_013004</name>
</gene>
<keyword evidence="2" id="KW-0433">Leucine-rich repeat</keyword>
<evidence type="ECO:0000256" key="4">
    <source>
        <dbReference type="ARBA" id="ARBA00022729"/>
    </source>
</evidence>
<keyword evidence="10" id="KW-0067">ATP-binding</keyword>
<dbReference type="SUPFAM" id="SSF56112">
    <property type="entry name" value="Protein kinase-like (PK-like)"/>
    <property type="match status" value="1"/>
</dbReference>
<evidence type="ECO:0000259" key="12">
    <source>
        <dbReference type="Pfam" id="PF07714"/>
    </source>
</evidence>
<keyword evidence="9" id="KW-0325">Glycoprotein</keyword>
<reference evidence="14" key="1">
    <citation type="journal article" date="2023" name="Proc. Natl. Acad. Sci. U.S.A.">
        <title>Genomic and structural basis for evolution of tropane alkaloid biosynthesis.</title>
        <authorList>
            <person name="Wanga Y.-J."/>
            <person name="Taina T."/>
            <person name="Yua J.-Y."/>
            <person name="Lia J."/>
            <person name="Xua B."/>
            <person name="Chenc J."/>
            <person name="D'Auriad J.C."/>
            <person name="Huanga J.-P."/>
            <person name="Huanga S.-X."/>
        </authorList>
    </citation>
    <scope>NUCLEOTIDE SEQUENCE [LARGE SCALE GENOMIC DNA]</scope>
    <source>
        <strain evidence="14">cv. KIB-2019</strain>
    </source>
</reference>
<dbReference type="Gene3D" id="3.30.200.20">
    <property type="entry name" value="Phosphorylase Kinase, domain 1"/>
    <property type="match status" value="1"/>
</dbReference>
<keyword evidence="4" id="KW-0732">Signal</keyword>
<dbReference type="AlphaFoldDB" id="A0A9Q1MA76"/>
<dbReference type="PANTHER" id="PTHR27000:SF642">
    <property type="entry name" value="INACTIVE LEUCINE-RICH REPEAT RECEPTOR KINASE XIAO-RELATED"/>
    <property type="match status" value="1"/>
</dbReference>
<organism evidence="13 14">
    <name type="scientific">Anisodus acutangulus</name>
    <dbReference type="NCBI Taxonomy" id="402998"/>
    <lineage>
        <taxon>Eukaryota</taxon>
        <taxon>Viridiplantae</taxon>
        <taxon>Streptophyta</taxon>
        <taxon>Embryophyta</taxon>
        <taxon>Tracheophyta</taxon>
        <taxon>Spermatophyta</taxon>
        <taxon>Magnoliopsida</taxon>
        <taxon>eudicotyledons</taxon>
        <taxon>Gunneridae</taxon>
        <taxon>Pentapetalae</taxon>
        <taxon>asterids</taxon>
        <taxon>lamiids</taxon>
        <taxon>Solanales</taxon>
        <taxon>Solanaceae</taxon>
        <taxon>Solanoideae</taxon>
        <taxon>Hyoscyameae</taxon>
        <taxon>Anisodus</taxon>
    </lineage>
</organism>
<feature type="binding site" evidence="10">
    <location>
        <position position="365"/>
    </location>
    <ligand>
        <name>ATP</name>
        <dbReference type="ChEBI" id="CHEBI:30616"/>
    </ligand>
</feature>
<keyword evidence="5" id="KW-0677">Repeat</keyword>
<feature type="transmembrane region" description="Helical" evidence="11">
    <location>
        <begin position="274"/>
        <end position="295"/>
    </location>
</feature>
<protein>
    <recommendedName>
        <fullName evidence="12">Serine-threonine/tyrosine-protein kinase catalytic domain-containing protein</fullName>
    </recommendedName>
</protein>
<evidence type="ECO:0000256" key="10">
    <source>
        <dbReference type="PROSITE-ProRule" id="PRU10141"/>
    </source>
</evidence>
<keyword evidence="7 11" id="KW-0472">Membrane</keyword>
<evidence type="ECO:0000256" key="8">
    <source>
        <dbReference type="ARBA" id="ARBA00023170"/>
    </source>
</evidence>
<dbReference type="Pfam" id="PF07714">
    <property type="entry name" value="PK_Tyr_Ser-Thr"/>
    <property type="match status" value="1"/>
</dbReference>
<dbReference type="InterPro" id="IPR001245">
    <property type="entry name" value="Ser-Thr/Tyr_kinase_cat_dom"/>
</dbReference>
<dbReference type="GO" id="GO:0016020">
    <property type="term" value="C:membrane"/>
    <property type="evidence" value="ECO:0007669"/>
    <property type="project" value="UniProtKB-SubCell"/>
</dbReference>
<comment type="caution">
    <text evidence="13">The sequence shown here is derived from an EMBL/GenBank/DDBJ whole genome shotgun (WGS) entry which is preliminary data.</text>
</comment>
<evidence type="ECO:0000313" key="13">
    <source>
        <dbReference type="EMBL" id="KAJ8555508.1"/>
    </source>
</evidence>
<evidence type="ECO:0000313" key="14">
    <source>
        <dbReference type="Proteomes" id="UP001152561"/>
    </source>
</evidence>
<keyword evidence="14" id="KW-1185">Reference proteome</keyword>
<dbReference type="Proteomes" id="UP001152561">
    <property type="component" value="Unassembled WGS sequence"/>
</dbReference>
<dbReference type="PANTHER" id="PTHR27000">
    <property type="entry name" value="LEUCINE-RICH REPEAT RECEPTOR-LIKE PROTEIN KINASE FAMILY PROTEIN-RELATED"/>
    <property type="match status" value="1"/>
</dbReference>
<evidence type="ECO:0000256" key="5">
    <source>
        <dbReference type="ARBA" id="ARBA00022737"/>
    </source>
</evidence>
<dbReference type="InterPro" id="IPR011009">
    <property type="entry name" value="Kinase-like_dom_sf"/>
</dbReference>
<dbReference type="PRINTS" id="PR00019">
    <property type="entry name" value="LEURICHRPT"/>
</dbReference>
<feature type="domain" description="Serine-threonine/tyrosine-protein kinase catalytic" evidence="12">
    <location>
        <begin position="389"/>
        <end position="508"/>
    </location>
</feature>
<dbReference type="Gene3D" id="3.80.10.10">
    <property type="entry name" value="Ribonuclease Inhibitor"/>
    <property type="match status" value="2"/>
</dbReference>
<sequence length="510" mass="57602">MHGGIILRYMNIIEDVRVPPFICGIKQLKKIELVDINLRGEFPTVLYNCTKLKILDLSRNQLHGPLPSDLHRMSSLIHLDLTGSFFSGTIPAVVAQLPKLQTLLLREIQFEGSILPEIGNLSNLEILDLSCVDRFQLRSIPKELGELKYLKELYLMHSNLIGNIPETFSGLASLEVLNLSSNNLNGTVPGFLFSSKYLTDLDLHHNQLSGSIPTPVKELKLFKVNLSWNLLSGKIPPELDENNFTVFSGNPTSNLDRPLSQLTMCHNQKQRRTLIILFPVEVLVIVLLLLLCYAMKQSRVPVTRQFWKKKQTSDDNQLIRFRRSLDFTESDILQNLAEENLIGRGGSGKVYRVGVDPNGSYVAVKRICNENKLDQRLEKLFLQKFKYYFGLAKVVSQRGDHHTETASAVAEYAYTRKVNTKSDVYSFGVVLLELAMGKEPVNKDEHMNLAQLAWKHCEEGNPIVDVLDKEIMEPAILKAMAAVYKLGLMCTNNLASSRPSMKEVLQTLLL</sequence>
<accession>A0A9Q1MA76</accession>
<keyword evidence="6 11" id="KW-1133">Transmembrane helix</keyword>